<protein>
    <recommendedName>
        <fullName evidence="5">F-box domain-containing protein</fullName>
    </recommendedName>
</protein>
<dbReference type="Proteomes" id="UP000011116">
    <property type="component" value="Chromosome 5H"/>
</dbReference>
<dbReference type="InterPro" id="IPR001810">
    <property type="entry name" value="F-box_dom"/>
</dbReference>
<accession>A0A8I6Y4E1</accession>
<dbReference type="InterPro" id="IPR036047">
    <property type="entry name" value="F-box-like_dom_sf"/>
</dbReference>
<dbReference type="EnsemblPlants" id="HORVU.MOREX.r3.5HG0527790.1">
    <property type="protein sequence ID" value="HORVU.MOREX.r3.5HG0527790.1"/>
    <property type="gene ID" value="HORVU.MOREX.r3.5HG0527790"/>
</dbReference>
<reference evidence="3" key="3">
    <citation type="submission" date="2022-01" db="UniProtKB">
        <authorList>
            <consortium name="EnsemblPlants"/>
        </authorList>
    </citation>
    <scope>IDENTIFICATION</scope>
    <source>
        <strain evidence="3">subsp. vulgare</strain>
    </source>
</reference>
<evidence type="ECO:0000313" key="4">
    <source>
        <dbReference type="Proteomes" id="UP000011116"/>
    </source>
</evidence>
<dbReference type="GO" id="GO:1905761">
    <property type="term" value="F:SCF ubiquitin ligase complex binding"/>
    <property type="evidence" value="ECO:0000318"/>
    <property type="project" value="GO_Central"/>
</dbReference>
<dbReference type="InterPro" id="IPR055411">
    <property type="entry name" value="LRR_FXL15/At3g58940/PEG3-like"/>
</dbReference>
<dbReference type="AlphaFoldDB" id="A0A8I6Y4E1"/>
<reference evidence="4" key="1">
    <citation type="journal article" date="2012" name="Nature">
        <title>A physical, genetic and functional sequence assembly of the barley genome.</title>
        <authorList>
            <consortium name="The International Barley Genome Sequencing Consortium"/>
            <person name="Mayer K.F."/>
            <person name="Waugh R."/>
            <person name="Brown J.W."/>
            <person name="Schulman A."/>
            <person name="Langridge P."/>
            <person name="Platzer M."/>
            <person name="Fincher G.B."/>
            <person name="Muehlbauer G.J."/>
            <person name="Sato K."/>
            <person name="Close T.J."/>
            <person name="Wise R.P."/>
            <person name="Stein N."/>
        </authorList>
    </citation>
    <scope>NUCLEOTIDE SEQUENCE [LARGE SCALE GENOMIC DNA]</scope>
    <source>
        <strain evidence="4">cv. Morex</strain>
    </source>
</reference>
<dbReference type="Pfam" id="PF12937">
    <property type="entry name" value="F-box-like"/>
    <property type="match status" value="1"/>
</dbReference>
<dbReference type="SUPFAM" id="SSF81383">
    <property type="entry name" value="F-box domain"/>
    <property type="match status" value="1"/>
</dbReference>
<name>A0A8I6Y4E1_HORVV</name>
<dbReference type="PANTHER" id="PTHR38926:SF46">
    <property type="entry name" value="F-BOX DOMAIN-CONTAINING PROTEIN"/>
    <property type="match status" value="1"/>
</dbReference>
<keyword evidence="4" id="KW-1185">Reference proteome</keyword>
<feature type="domain" description="F-box" evidence="1">
    <location>
        <begin position="11"/>
        <end position="56"/>
    </location>
</feature>
<feature type="domain" description="F-box/LRR-repeat protein 15/At3g58940/PEG3-like LRR" evidence="2">
    <location>
        <begin position="94"/>
        <end position="170"/>
    </location>
</feature>
<dbReference type="Gramene" id="HORVU.MOREX.r3.5HG0527790.1">
    <property type="protein sequence ID" value="HORVU.MOREX.r3.5HG0527790.1"/>
    <property type="gene ID" value="HORVU.MOREX.r3.5HG0527790"/>
</dbReference>
<evidence type="ECO:0000259" key="1">
    <source>
        <dbReference type="Pfam" id="PF12937"/>
    </source>
</evidence>
<evidence type="ECO:0008006" key="5">
    <source>
        <dbReference type="Google" id="ProtNLM"/>
    </source>
</evidence>
<proteinExistence type="predicted"/>
<reference evidence="3" key="2">
    <citation type="submission" date="2020-10" db="EMBL/GenBank/DDBJ databases">
        <authorList>
            <person name="Scholz U."/>
            <person name="Mascher M."/>
            <person name="Fiebig A."/>
        </authorList>
    </citation>
    <scope>NUCLEOTIDE SEQUENCE [LARGE SCALE GENOMIC DNA]</scope>
    <source>
        <strain evidence="3">cv. Morex</strain>
    </source>
</reference>
<evidence type="ECO:0000259" key="2">
    <source>
        <dbReference type="Pfam" id="PF24758"/>
    </source>
</evidence>
<dbReference type="Gene3D" id="3.80.10.10">
    <property type="entry name" value="Ribonuclease Inhibitor"/>
    <property type="match status" value="1"/>
</dbReference>
<dbReference type="SUPFAM" id="SSF52047">
    <property type="entry name" value="RNI-like"/>
    <property type="match status" value="1"/>
</dbReference>
<dbReference type="FunFam" id="1.20.1280.50:FF:000037">
    <property type="entry name" value="F-box protein SKIP19"/>
    <property type="match status" value="1"/>
</dbReference>
<sequence>MDDAPPLARDWSLLPFDALSSIFTRAGAVEVLMGAGLVCRSWLEAAKLPDVWRAIDMDKHEVLFLKDDAVLRAMAKAAVHRSGGQLRVFAGKHFVTDELIKSILESSPLLRTLRLVSCHNVFSKHIASAMKQSPLLELRSLELGNTDITLEDLTTVLEGCRVLEVLSVCDCFEIDDEEERALRAKFARIKTMTLEWDDDDCCNCSCYYGYSDNSSTPDCEDERT</sequence>
<dbReference type="InterPro" id="IPR032675">
    <property type="entry name" value="LRR_dom_sf"/>
</dbReference>
<dbReference type="Pfam" id="PF24758">
    <property type="entry name" value="LRR_At5g56370"/>
    <property type="match status" value="1"/>
</dbReference>
<dbReference type="SMR" id="A0A8I6Y4E1"/>
<dbReference type="Gene3D" id="1.20.1280.50">
    <property type="match status" value="1"/>
</dbReference>
<organism evidence="3 4">
    <name type="scientific">Hordeum vulgare subsp. vulgare</name>
    <name type="common">Domesticated barley</name>
    <dbReference type="NCBI Taxonomy" id="112509"/>
    <lineage>
        <taxon>Eukaryota</taxon>
        <taxon>Viridiplantae</taxon>
        <taxon>Streptophyta</taxon>
        <taxon>Embryophyta</taxon>
        <taxon>Tracheophyta</taxon>
        <taxon>Spermatophyta</taxon>
        <taxon>Magnoliopsida</taxon>
        <taxon>Liliopsida</taxon>
        <taxon>Poales</taxon>
        <taxon>Poaceae</taxon>
        <taxon>BOP clade</taxon>
        <taxon>Pooideae</taxon>
        <taxon>Triticodae</taxon>
        <taxon>Triticeae</taxon>
        <taxon>Hordeinae</taxon>
        <taxon>Hordeum</taxon>
    </lineage>
</organism>
<dbReference type="PANTHER" id="PTHR38926">
    <property type="entry name" value="F-BOX DOMAIN CONTAINING PROTEIN, EXPRESSED"/>
    <property type="match status" value="1"/>
</dbReference>
<evidence type="ECO:0000313" key="3">
    <source>
        <dbReference type="EnsemblPlants" id="HORVU.MOREX.r3.5HG0527790.1"/>
    </source>
</evidence>